<dbReference type="InterPro" id="IPR006634">
    <property type="entry name" value="TLC-dom"/>
</dbReference>
<feature type="region of interest" description="Disordered" evidence="10">
    <location>
        <begin position="1"/>
        <end position="20"/>
    </location>
</feature>
<dbReference type="OrthoDB" id="10262320at2759"/>
<evidence type="ECO:0000256" key="10">
    <source>
        <dbReference type="SAM" id="MobiDB-lite"/>
    </source>
</evidence>
<dbReference type="GO" id="GO:0005789">
    <property type="term" value="C:endoplasmic reticulum membrane"/>
    <property type="evidence" value="ECO:0007669"/>
    <property type="project" value="TreeGrafter"/>
</dbReference>
<keyword evidence="3" id="KW-0813">Transport</keyword>
<proteinExistence type="inferred from homology"/>
<evidence type="ECO:0000259" key="11">
    <source>
        <dbReference type="Pfam" id="PF03798"/>
    </source>
</evidence>
<dbReference type="InterPro" id="IPR016447">
    <property type="entry name" value="Translocation_assoc_membrane"/>
</dbReference>
<evidence type="ECO:0000256" key="6">
    <source>
        <dbReference type="ARBA" id="ARBA00022989"/>
    </source>
</evidence>
<name>A0A9Q0I8L4_9TELE</name>
<organism evidence="12 13">
    <name type="scientific">Muraenolepis orangiensis</name>
    <name type="common">Patagonian moray cod</name>
    <dbReference type="NCBI Taxonomy" id="630683"/>
    <lineage>
        <taxon>Eukaryota</taxon>
        <taxon>Metazoa</taxon>
        <taxon>Chordata</taxon>
        <taxon>Craniata</taxon>
        <taxon>Vertebrata</taxon>
        <taxon>Euteleostomi</taxon>
        <taxon>Actinopterygii</taxon>
        <taxon>Neopterygii</taxon>
        <taxon>Teleostei</taxon>
        <taxon>Neoteleostei</taxon>
        <taxon>Acanthomorphata</taxon>
        <taxon>Zeiogadaria</taxon>
        <taxon>Gadariae</taxon>
        <taxon>Gadiformes</taxon>
        <taxon>Muraenolepidoidei</taxon>
        <taxon>Muraenolepididae</taxon>
        <taxon>Muraenolepis</taxon>
    </lineage>
</organism>
<evidence type="ECO:0000256" key="2">
    <source>
        <dbReference type="ARBA" id="ARBA00005999"/>
    </source>
</evidence>
<dbReference type="GO" id="GO:0006616">
    <property type="term" value="P:SRP-dependent cotranslational protein targeting to membrane, translocation"/>
    <property type="evidence" value="ECO:0007669"/>
    <property type="project" value="InterPro"/>
</dbReference>
<evidence type="ECO:0000256" key="1">
    <source>
        <dbReference type="ARBA" id="ARBA00004141"/>
    </source>
</evidence>
<dbReference type="AlphaFoldDB" id="A0A9Q0I8L4"/>
<dbReference type="Proteomes" id="UP001148018">
    <property type="component" value="Unassembled WGS sequence"/>
</dbReference>
<comment type="subcellular location">
    <subcellularLocation>
        <location evidence="1">Membrane</location>
        <topology evidence="1">Multi-pass membrane protein</topology>
    </subcellularLocation>
</comment>
<keyword evidence="7" id="KW-0811">Translocation</keyword>
<comment type="caution">
    <text evidence="12">The sequence shown here is derived from an EMBL/GenBank/DDBJ whole genome shotgun (WGS) entry which is preliminary data.</text>
</comment>
<dbReference type="PANTHER" id="PTHR12371">
    <property type="entry name" value="TRANSLOCATION ASSOCIATED MEMBRANE PROTEIN"/>
    <property type="match status" value="1"/>
</dbReference>
<dbReference type="Pfam" id="PF03798">
    <property type="entry name" value="TRAM_LAG1_CLN8"/>
    <property type="match status" value="1"/>
</dbReference>
<evidence type="ECO:0000256" key="7">
    <source>
        <dbReference type="ARBA" id="ARBA00023010"/>
    </source>
</evidence>
<feature type="coiled-coil region" evidence="9">
    <location>
        <begin position="93"/>
        <end position="120"/>
    </location>
</feature>
<evidence type="ECO:0000313" key="12">
    <source>
        <dbReference type="EMBL" id="KAJ3591087.1"/>
    </source>
</evidence>
<evidence type="ECO:0000256" key="4">
    <source>
        <dbReference type="ARBA" id="ARBA00022692"/>
    </source>
</evidence>
<keyword evidence="9" id="KW-0175">Coiled coil</keyword>
<evidence type="ECO:0000256" key="9">
    <source>
        <dbReference type="SAM" id="Coils"/>
    </source>
</evidence>
<evidence type="ECO:0000256" key="8">
    <source>
        <dbReference type="ARBA" id="ARBA00023136"/>
    </source>
</evidence>
<evidence type="ECO:0000256" key="5">
    <source>
        <dbReference type="ARBA" id="ARBA00022927"/>
    </source>
</evidence>
<reference evidence="12" key="1">
    <citation type="submission" date="2022-07" db="EMBL/GenBank/DDBJ databases">
        <title>Chromosome-level genome of Muraenolepis orangiensis.</title>
        <authorList>
            <person name="Kim J."/>
        </authorList>
    </citation>
    <scope>NUCLEOTIDE SEQUENCE</scope>
    <source>
        <strain evidence="12">KU_S4_2022</strain>
        <tissue evidence="12">Muscle</tissue>
    </source>
</reference>
<keyword evidence="5" id="KW-0653">Protein transport</keyword>
<keyword evidence="13" id="KW-1185">Reference proteome</keyword>
<evidence type="ECO:0000313" key="13">
    <source>
        <dbReference type="Proteomes" id="UP001148018"/>
    </source>
</evidence>
<evidence type="ECO:0000256" key="3">
    <source>
        <dbReference type="ARBA" id="ARBA00022448"/>
    </source>
</evidence>
<feature type="domain" description="TLC" evidence="11">
    <location>
        <begin position="201"/>
        <end position="263"/>
    </location>
</feature>
<keyword evidence="4" id="KW-0812">Transmembrane</keyword>
<keyword evidence="6" id="KW-1133">Transmembrane helix</keyword>
<sequence length="273" mass="31830">MLKRGKKQRKKDRAKTEYRNKAKRQRIIETKATELEIGVDHLWTWFKSLRDMFTRLDKKKSGEGQQQLTERETWIKAKFGFFHHAVNHRSKPVQSLKAIIAQSQGDLDEAERAAAEERVDVDEFADPVPVVERQPTPALSVSSDMETLRRKAKESGEMMTMLREQLPPPEPVTERTTYAAYVKSVLLGLSVKDFCRAWKGVSKVLRPFCESDSTDDDMKFFYLAQLAYWLHALPELYFQKVRKEEIPRQPQYICLYLLVLAAYMLKTKKIKAI</sequence>
<comment type="similarity">
    <text evidence="2">Belongs to the TRAM family.</text>
</comment>
<gene>
    <name evidence="12" type="ORF">NHX12_009034</name>
</gene>
<dbReference type="GO" id="GO:0045048">
    <property type="term" value="P:protein insertion into ER membrane"/>
    <property type="evidence" value="ECO:0007669"/>
    <property type="project" value="TreeGrafter"/>
</dbReference>
<accession>A0A9Q0I8L4</accession>
<keyword evidence="8" id="KW-0472">Membrane</keyword>
<dbReference type="PANTHER" id="PTHR12371:SF4">
    <property type="entry name" value="TRANSLOCATING CHAIN-ASSOCIATED MEMBRANE PROTEIN 2"/>
    <property type="match status" value="1"/>
</dbReference>
<feature type="compositionally biased region" description="Basic residues" evidence="10">
    <location>
        <begin position="1"/>
        <end position="13"/>
    </location>
</feature>
<dbReference type="EMBL" id="JANIIK010000114">
    <property type="protein sequence ID" value="KAJ3591087.1"/>
    <property type="molecule type" value="Genomic_DNA"/>
</dbReference>
<protein>
    <recommendedName>
        <fullName evidence="11">TLC domain-containing protein</fullName>
    </recommendedName>
</protein>